<gene>
    <name evidence="2" type="ORF">DVS28_a0218</name>
</gene>
<dbReference type="EMBL" id="CP031165">
    <property type="protein sequence ID" value="AXV04926.1"/>
    <property type="molecule type" value="Genomic_DNA"/>
</dbReference>
<dbReference type="RefSeq" id="WP_281273506.1">
    <property type="nucleotide sequence ID" value="NZ_CP031165.1"/>
</dbReference>
<dbReference type="KEGG" id="euz:DVS28_a0218"/>
<accession>A0A346XRS9</accession>
<feature type="region of interest" description="Disordered" evidence="1">
    <location>
        <begin position="1"/>
        <end position="40"/>
    </location>
</feature>
<evidence type="ECO:0000313" key="3">
    <source>
        <dbReference type="Proteomes" id="UP000264006"/>
    </source>
</evidence>
<feature type="compositionally biased region" description="Basic and acidic residues" evidence="1">
    <location>
        <begin position="29"/>
        <end position="40"/>
    </location>
</feature>
<name>A0A346XRS9_9ACTN</name>
<reference evidence="2 3" key="1">
    <citation type="submission" date="2018-09" db="EMBL/GenBank/DDBJ databases">
        <title>Complete genome sequence of Euzebya sp. DY32-46 isolated from seawater of Pacific Ocean.</title>
        <authorList>
            <person name="Xu L."/>
            <person name="Wu Y.-H."/>
            <person name="Xu X.-W."/>
        </authorList>
    </citation>
    <scope>NUCLEOTIDE SEQUENCE [LARGE SCALE GENOMIC DNA]</scope>
    <source>
        <strain evidence="2 3">DY32-46</strain>
    </source>
</reference>
<dbReference type="Proteomes" id="UP000264006">
    <property type="component" value="Chromosome"/>
</dbReference>
<keyword evidence="3" id="KW-1185">Reference proteome</keyword>
<proteinExistence type="predicted"/>
<protein>
    <submittedName>
        <fullName evidence="2">Uncharacterized protein</fullName>
    </submittedName>
</protein>
<dbReference type="AlphaFoldDB" id="A0A346XRS9"/>
<evidence type="ECO:0000256" key="1">
    <source>
        <dbReference type="SAM" id="MobiDB-lite"/>
    </source>
</evidence>
<organism evidence="2 3">
    <name type="scientific">Euzebya pacifica</name>
    <dbReference type="NCBI Taxonomy" id="1608957"/>
    <lineage>
        <taxon>Bacteria</taxon>
        <taxon>Bacillati</taxon>
        <taxon>Actinomycetota</taxon>
        <taxon>Nitriliruptoria</taxon>
        <taxon>Euzebyales</taxon>
    </lineage>
</organism>
<sequence>MAAKDKGSRSTKTAAAKSPKEKKQAKRDKKAEKVRPGKTV</sequence>
<evidence type="ECO:0000313" key="2">
    <source>
        <dbReference type="EMBL" id="AXV04926.1"/>
    </source>
</evidence>